<name>A0A6L6YMH3_9BURK</name>
<feature type="domain" description="Phage tail collar" evidence="2">
    <location>
        <begin position="124"/>
        <end position="180"/>
    </location>
</feature>
<evidence type="ECO:0000313" key="3">
    <source>
        <dbReference type="EMBL" id="MVX58018.1"/>
    </source>
</evidence>
<dbReference type="SUPFAM" id="SSF88874">
    <property type="entry name" value="Receptor-binding domain of short tail fibre protein gp12"/>
    <property type="match status" value="1"/>
</dbReference>
<keyword evidence="4" id="KW-1185">Reference proteome</keyword>
<protein>
    <recommendedName>
        <fullName evidence="2">Phage tail collar domain-containing protein</fullName>
    </recommendedName>
</protein>
<sequence>MRLRIPHFILAIGIIRNRKMDRAYGARVVQVEPRFAEDAPLGYPTDGSSTGGQLATVPKAPWYNAVTEEIRNAIVGGGLTPDKNTLDQLNQSIEARLTRLEKKIDEALKGVSDRVDKFETFPPGFIIYTGCFINNPNWLLCDGRAVSRSTYASLFRAIGTTWGGGNGSTTFNIPYLLDRVLWGSNWGVGQYIDSGAPPIWGTIGDFNAFDNDTGMVAGAFWRTWTRHNQGSRSGSDDDHWRVDFDASRCSPVYGRTNHIQPPASRVPVYIHI</sequence>
<organism evidence="3 4">
    <name type="scientific">Parasutterella muris</name>
    <dbReference type="NCBI Taxonomy" id="2565572"/>
    <lineage>
        <taxon>Bacteria</taxon>
        <taxon>Pseudomonadati</taxon>
        <taxon>Pseudomonadota</taxon>
        <taxon>Betaproteobacteria</taxon>
        <taxon>Burkholderiales</taxon>
        <taxon>Sutterellaceae</taxon>
        <taxon>Parasutterella</taxon>
    </lineage>
</organism>
<gene>
    <name evidence="3" type="ORF">E5987_12640</name>
</gene>
<dbReference type="OrthoDB" id="9810174at2"/>
<dbReference type="InterPro" id="IPR011083">
    <property type="entry name" value="Phage_tail_collar_dom"/>
</dbReference>
<feature type="coiled-coil region" evidence="1">
    <location>
        <begin position="83"/>
        <end position="110"/>
    </location>
</feature>
<proteinExistence type="predicted"/>
<reference evidence="3 4" key="1">
    <citation type="submission" date="2019-12" db="EMBL/GenBank/DDBJ databases">
        <title>Microbes associate with the intestines of laboratory mice.</title>
        <authorList>
            <person name="Navarre W."/>
            <person name="Wong E."/>
        </authorList>
    </citation>
    <scope>NUCLEOTIDE SEQUENCE [LARGE SCALE GENOMIC DNA]</scope>
    <source>
        <strain evidence="3 4">NM82_D38</strain>
    </source>
</reference>
<dbReference type="EMBL" id="WSRP01000091">
    <property type="protein sequence ID" value="MVX58018.1"/>
    <property type="molecule type" value="Genomic_DNA"/>
</dbReference>
<dbReference type="Pfam" id="PF07484">
    <property type="entry name" value="Collar"/>
    <property type="match status" value="1"/>
</dbReference>
<keyword evidence="1" id="KW-0175">Coiled coil</keyword>
<dbReference type="InterPro" id="IPR037053">
    <property type="entry name" value="Phage_tail_collar_dom_sf"/>
</dbReference>
<dbReference type="Gene3D" id="3.90.1340.10">
    <property type="entry name" value="Phage tail collar domain"/>
    <property type="match status" value="1"/>
</dbReference>
<dbReference type="Proteomes" id="UP000472580">
    <property type="component" value="Unassembled WGS sequence"/>
</dbReference>
<dbReference type="AlphaFoldDB" id="A0A6L6YMH3"/>
<accession>A0A6L6YMH3</accession>
<evidence type="ECO:0000256" key="1">
    <source>
        <dbReference type="SAM" id="Coils"/>
    </source>
</evidence>
<evidence type="ECO:0000313" key="4">
    <source>
        <dbReference type="Proteomes" id="UP000472580"/>
    </source>
</evidence>
<comment type="caution">
    <text evidence="3">The sequence shown here is derived from an EMBL/GenBank/DDBJ whole genome shotgun (WGS) entry which is preliminary data.</text>
</comment>
<evidence type="ECO:0000259" key="2">
    <source>
        <dbReference type="Pfam" id="PF07484"/>
    </source>
</evidence>